<dbReference type="InterPro" id="IPR046905">
    <property type="entry name" value="ABC-3C_MC1"/>
</dbReference>
<evidence type="ECO:0000313" key="1">
    <source>
        <dbReference type="EMBL" id="PAW54950.1"/>
    </source>
</evidence>
<protein>
    <submittedName>
        <fullName evidence="1">Uncharacterized protein</fullName>
    </submittedName>
</protein>
<dbReference type="Pfam" id="PF20289">
    <property type="entry name" value="MComp1"/>
    <property type="match status" value="1"/>
</dbReference>
<gene>
    <name evidence="1" type="ORF">CKQ80_06420</name>
</gene>
<proteinExistence type="predicted"/>
<name>A0A2A2PHL0_9PSED</name>
<comment type="caution">
    <text evidence="1">The sequence shown here is derived from an EMBL/GenBank/DDBJ whole genome shotgun (WGS) entry which is preliminary data.</text>
</comment>
<evidence type="ECO:0000313" key="2">
    <source>
        <dbReference type="Proteomes" id="UP000217830"/>
    </source>
</evidence>
<dbReference type="AlphaFoldDB" id="A0A2A2PHL0"/>
<dbReference type="RefSeq" id="WP_095667253.1">
    <property type="nucleotide sequence ID" value="NZ_NRST01000001.1"/>
</dbReference>
<dbReference type="EMBL" id="NRST01000001">
    <property type="protein sequence ID" value="PAW54950.1"/>
    <property type="molecule type" value="Genomic_DNA"/>
</dbReference>
<sequence length="223" mass="25800">MLKQIVSQALGAHDFKLVRADDVSEYYMREIAESIRFAVIHEIEGVTTPSELNVRILQAAPEEFSQHPAFKKNCDLICILKFGSLSEFKDLEQKIFAIEEDAYHFKKYVLYYSDIEEQMLDDVSYEVLFDVISEKKEFDAYKANPLSSSKYSIAARIFIKLPFLELPYKEKELVPLGLQVEEAVKEFKYEGQYNEISSISIADADIDNLIKELIQDELENIQD</sequence>
<organism evidence="1 2">
    <name type="scientific">Pseudomonas moraviensis</name>
    <dbReference type="NCBI Taxonomy" id="321662"/>
    <lineage>
        <taxon>Bacteria</taxon>
        <taxon>Pseudomonadati</taxon>
        <taxon>Pseudomonadota</taxon>
        <taxon>Gammaproteobacteria</taxon>
        <taxon>Pseudomonadales</taxon>
        <taxon>Pseudomonadaceae</taxon>
        <taxon>Pseudomonas</taxon>
    </lineage>
</organism>
<dbReference type="Proteomes" id="UP000217830">
    <property type="component" value="Unassembled WGS sequence"/>
</dbReference>
<keyword evidence="2" id="KW-1185">Reference proteome</keyword>
<reference evidence="1 2" key="1">
    <citation type="submission" date="2017-08" db="EMBL/GenBank/DDBJ databases">
        <title>Draft Genome Sequence of Pseudomonas moraviensis TYU6, isolated from Taxus cuspidata by using PacBio Single-Molecule Real-Time Technology.</title>
        <authorList>
            <person name="Baek K.-H."/>
            <person name="Mishra A.K."/>
        </authorList>
    </citation>
    <scope>NUCLEOTIDE SEQUENCE [LARGE SCALE GENOMIC DNA]</scope>
    <source>
        <strain evidence="1 2">TYU6</strain>
    </source>
</reference>
<accession>A0A2A2PHL0</accession>